<dbReference type="GO" id="GO:0046983">
    <property type="term" value="F:protein dimerization activity"/>
    <property type="evidence" value="ECO:0007669"/>
    <property type="project" value="InterPro"/>
</dbReference>
<evidence type="ECO:0000259" key="1">
    <source>
        <dbReference type="Pfam" id="PF05699"/>
    </source>
</evidence>
<dbReference type="InterPro" id="IPR008906">
    <property type="entry name" value="HATC_C_dom"/>
</dbReference>
<dbReference type="SUPFAM" id="SSF53098">
    <property type="entry name" value="Ribonuclease H-like"/>
    <property type="match status" value="2"/>
</dbReference>
<dbReference type="AlphaFoldDB" id="A0A2S2PH15"/>
<name>A0A2S2PH15_SCHGA</name>
<protein>
    <recommendedName>
        <fullName evidence="1">HAT C-terminal dimerisation domain-containing protein</fullName>
    </recommendedName>
</protein>
<dbReference type="EMBL" id="GGMR01016122">
    <property type="protein sequence ID" value="MBY28741.1"/>
    <property type="molecule type" value="Transcribed_RNA"/>
</dbReference>
<dbReference type="InterPro" id="IPR012337">
    <property type="entry name" value="RNaseH-like_sf"/>
</dbReference>
<gene>
    <name evidence="2" type="ORF">g.3833</name>
</gene>
<reference evidence="2" key="1">
    <citation type="submission" date="2018-04" db="EMBL/GenBank/DDBJ databases">
        <title>Transcriptome of Schizaphis graminum biotype I.</title>
        <authorList>
            <person name="Scully E.D."/>
            <person name="Geib S.M."/>
            <person name="Palmer N.A."/>
            <person name="Koch K."/>
            <person name="Bradshaw J."/>
            <person name="Heng-Moss T."/>
            <person name="Sarath G."/>
        </authorList>
    </citation>
    <scope>NUCLEOTIDE SEQUENCE</scope>
</reference>
<evidence type="ECO:0000313" key="2">
    <source>
        <dbReference type="EMBL" id="MBY28741.1"/>
    </source>
</evidence>
<organism evidence="2">
    <name type="scientific">Schizaphis graminum</name>
    <name type="common">Green bug aphid</name>
    <dbReference type="NCBI Taxonomy" id="13262"/>
    <lineage>
        <taxon>Eukaryota</taxon>
        <taxon>Metazoa</taxon>
        <taxon>Ecdysozoa</taxon>
        <taxon>Arthropoda</taxon>
        <taxon>Hexapoda</taxon>
        <taxon>Insecta</taxon>
        <taxon>Pterygota</taxon>
        <taxon>Neoptera</taxon>
        <taxon>Paraneoptera</taxon>
        <taxon>Hemiptera</taxon>
        <taxon>Sternorrhyncha</taxon>
        <taxon>Aphidomorpha</taxon>
        <taxon>Aphidoidea</taxon>
        <taxon>Aphididae</taxon>
        <taxon>Aphidini</taxon>
        <taxon>Schizaphis</taxon>
    </lineage>
</organism>
<proteinExistence type="predicted"/>
<feature type="domain" description="HAT C-terminal dimerisation" evidence="1">
    <location>
        <begin position="225"/>
        <end position="268"/>
    </location>
</feature>
<sequence>MLSDAAPYMVKTGQSLAVFYPNLIHVTCVAHMFNRVAERVREMYPDINKLINNIKKVFLKSPYHVQVYKETLPDIPLPPEPVLTRWGTWLEAAIFNCNNFQSLKKVIEELSSQKSTSQSVLKCKTVFDIETIENDLIFIKAHFLVLVTSIKSLEKSNVSLVDSINLIENTIGQLQKIPGENGNKIKIKIDQLQQKNKGLIILKNVAKVLNGNNEVQLIDNFSPAMITDLQNAPVTSVDVERSFSTYKNILTDRRTNMTPEHMEQNIVVNCFQKFS</sequence>
<accession>A0A2S2PH15</accession>
<dbReference type="Pfam" id="PF05699">
    <property type="entry name" value="Dimer_Tnp_hAT"/>
    <property type="match status" value="1"/>
</dbReference>